<evidence type="ECO:0000313" key="3">
    <source>
        <dbReference type="EMBL" id="MBO3664298.1"/>
    </source>
</evidence>
<dbReference type="AlphaFoldDB" id="A0A939QPJ7"/>
<evidence type="ECO:0000313" key="2">
    <source>
        <dbReference type="EMBL" id="MBO3662306.1"/>
    </source>
</evidence>
<accession>A0A939QPJ7</accession>
<comment type="caution">
    <text evidence="2">The sequence shown here is derived from an EMBL/GenBank/DDBJ whole genome shotgun (WGS) entry which is preliminary data.</text>
</comment>
<feature type="transmembrane region" description="Helical" evidence="1">
    <location>
        <begin position="64"/>
        <end position="83"/>
    </location>
</feature>
<dbReference type="EMBL" id="JAGFOA010000005">
    <property type="protein sequence ID" value="MBO3664298.1"/>
    <property type="molecule type" value="Genomic_DNA"/>
</dbReference>
<keyword evidence="4" id="KW-1185">Reference proteome</keyword>
<sequence length="142" mass="14518">MSWPSRILILLLALVTGAIFGVAGTVAHSFLWGVLPVGLILSLVGCAALLLGLRLLIAGRLPTWAAGLGMLAAVLIFSGKGPGGSVVVPQAAEGAVPWGLIWTYAVTGVVLLVGAWPDLSRLRPPTAATTADDGSEARRLDT</sequence>
<organism evidence="2 4">
    <name type="scientific">Microbacterium stercoris</name>
    <dbReference type="NCBI Taxonomy" id="2820289"/>
    <lineage>
        <taxon>Bacteria</taxon>
        <taxon>Bacillati</taxon>
        <taxon>Actinomycetota</taxon>
        <taxon>Actinomycetes</taxon>
        <taxon>Micrococcales</taxon>
        <taxon>Microbacteriaceae</taxon>
        <taxon>Microbacterium</taxon>
    </lineage>
</organism>
<evidence type="ECO:0000313" key="4">
    <source>
        <dbReference type="Proteomes" id="UP000680132"/>
    </source>
</evidence>
<protein>
    <submittedName>
        <fullName evidence="2">Histidinol dehydrogenase</fullName>
    </submittedName>
</protein>
<gene>
    <name evidence="2" type="ORF">J5V96_02135</name>
    <name evidence="3" type="ORF">J5V96_12380</name>
</gene>
<reference evidence="2" key="1">
    <citation type="submission" date="2021-03" db="EMBL/GenBank/DDBJ databases">
        <title>Microbacterium sp. nov., a novel actinobacterium isolated from cow dung.</title>
        <authorList>
            <person name="Zhang L."/>
        </authorList>
    </citation>
    <scope>NUCLEOTIDE SEQUENCE</scope>
    <source>
        <strain evidence="2">NEAU-LLB</strain>
    </source>
</reference>
<dbReference type="Proteomes" id="UP000680132">
    <property type="component" value="Unassembled WGS sequence"/>
</dbReference>
<evidence type="ECO:0000256" key="1">
    <source>
        <dbReference type="SAM" id="Phobius"/>
    </source>
</evidence>
<keyword evidence="1" id="KW-1133">Transmembrane helix</keyword>
<proteinExistence type="predicted"/>
<feature type="transmembrane region" description="Helical" evidence="1">
    <location>
        <begin position="37"/>
        <end position="57"/>
    </location>
</feature>
<keyword evidence="1" id="KW-0812">Transmembrane</keyword>
<name>A0A939QPJ7_9MICO</name>
<dbReference type="RefSeq" id="WP_208499996.1">
    <property type="nucleotide sequence ID" value="NZ_JAGFOA010000001.1"/>
</dbReference>
<dbReference type="EMBL" id="JAGFOA010000001">
    <property type="protein sequence ID" value="MBO3662306.1"/>
    <property type="molecule type" value="Genomic_DNA"/>
</dbReference>
<keyword evidence="1" id="KW-0472">Membrane</keyword>
<feature type="transmembrane region" description="Helical" evidence="1">
    <location>
        <begin position="95"/>
        <end position="116"/>
    </location>
</feature>